<name>A0A379DBU5_9FIRM</name>
<evidence type="ECO:0000256" key="6">
    <source>
        <dbReference type="RuleBase" id="RU366058"/>
    </source>
</evidence>
<keyword evidence="3 6" id="KW-0812">Transmembrane</keyword>
<keyword evidence="2 6" id="KW-1003">Cell membrane</keyword>
<evidence type="ECO:0000259" key="7">
    <source>
        <dbReference type="Pfam" id="PF09335"/>
    </source>
</evidence>
<feature type="transmembrane region" description="Helical" evidence="6">
    <location>
        <begin position="157"/>
        <end position="177"/>
    </location>
</feature>
<evidence type="ECO:0000313" key="9">
    <source>
        <dbReference type="Proteomes" id="UP000254777"/>
    </source>
</evidence>
<dbReference type="AlphaFoldDB" id="A0A379DBU5"/>
<dbReference type="EMBL" id="UGTH01000001">
    <property type="protein sequence ID" value="SUB75478.1"/>
    <property type="molecule type" value="Genomic_DNA"/>
</dbReference>
<protein>
    <recommendedName>
        <fullName evidence="6">TVP38/TMEM64 family membrane protein</fullName>
    </recommendedName>
</protein>
<evidence type="ECO:0000256" key="2">
    <source>
        <dbReference type="ARBA" id="ARBA00022475"/>
    </source>
</evidence>
<comment type="subcellular location">
    <subcellularLocation>
        <location evidence="1 6">Cell membrane</location>
        <topology evidence="1 6">Multi-pass membrane protein</topology>
    </subcellularLocation>
</comment>
<evidence type="ECO:0000256" key="4">
    <source>
        <dbReference type="ARBA" id="ARBA00022989"/>
    </source>
</evidence>
<evidence type="ECO:0000256" key="1">
    <source>
        <dbReference type="ARBA" id="ARBA00004651"/>
    </source>
</evidence>
<dbReference type="InterPro" id="IPR015414">
    <property type="entry name" value="TMEM64"/>
</dbReference>
<keyword evidence="4 6" id="KW-1133">Transmembrane helix</keyword>
<feature type="transmembrane region" description="Helical" evidence="6">
    <location>
        <begin position="45"/>
        <end position="72"/>
    </location>
</feature>
<evidence type="ECO:0000313" key="8">
    <source>
        <dbReference type="EMBL" id="SUB75478.1"/>
    </source>
</evidence>
<feature type="transmembrane region" description="Helical" evidence="6">
    <location>
        <begin position="189"/>
        <end position="211"/>
    </location>
</feature>
<keyword evidence="5 6" id="KW-0472">Membrane</keyword>
<reference evidence="8 9" key="1">
    <citation type="submission" date="2018-06" db="EMBL/GenBank/DDBJ databases">
        <authorList>
            <consortium name="Pathogen Informatics"/>
            <person name="Doyle S."/>
        </authorList>
    </citation>
    <scope>NUCLEOTIDE SEQUENCE [LARGE SCALE GENOMIC DNA]</scope>
    <source>
        <strain evidence="8 9">NCTC11088</strain>
    </source>
</reference>
<evidence type="ECO:0000256" key="3">
    <source>
        <dbReference type="ARBA" id="ARBA00022692"/>
    </source>
</evidence>
<gene>
    <name evidence="8" type="primary">ydjZ_3</name>
    <name evidence="8" type="ORF">NCTC11088_01275</name>
</gene>
<dbReference type="Pfam" id="PF09335">
    <property type="entry name" value="VTT_dom"/>
    <property type="match status" value="1"/>
</dbReference>
<comment type="similarity">
    <text evidence="6">Belongs to the TVP38/TMEM64 family.</text>
</comment>
<dbReference type="GO" id="GO:0005886">
    <property type="term" value="C:plasma membrane"/>
    <property type="evidence" value="ECO:0007669"/>
    <property type="project" value="UniProtKB-SubCell"/>
</dbReference>
<feature type="transmembrane region" description="Helical" evidence="6">
    <location>
        <begin position="6"/>
        <end position="24"/>
    </location>
</feature>
<organism evidence="8 9">
    <name type="scientific">Peptoniphilus indolicus</name>
    <dbReference type="NCBI Taxonomy" id="33030"/>
    <lineage>
        <taxon>Bacteria</taxon>
        <taxon>Bacillati</taxon>
        <taxon>Bacillota</taxon>
        <taxon>Tissierellia</taxon>
        <taxon>Tissierellales</taxon>
        <taxon>Peptoniphilaceae</taxon>
        <taxon>Peptoniphilus</taxon>
    </lineage>
</organism>
<evidence type="ECO:0000256" key="5">
    <source>
        <dbReference type="ARBA" id="ARBA00023136"/>
    </source>
</evidence>
<proteinExistence type="inferred from homology"/>
<accession>A0A379DBU5</accession>
<dbReference type="Proteomes" id="UP000254777">
    <property type="component" value="Unassembled WGS sequence"/>
</dbReference>
<feature type="transmembrane region" description="Helical" evidence="6">
    <location>
        <begin position="78"/>
        <end position="100"/>
    </location>
</feature>
<feature type="domain" description="VTT" evidence="7">
    <location>
        <begin position="59"/>
        <end position="179"/>
    </location>
</feature>
<feature type="transmembrane region" description="Helical" evidence="6">
    <location>
        <begin position="126"/>
        <end position="145"/>
    </location>
</feature>
<sequence>MKNLKNLTKIIISLLILIGSIFIIKIASFESLRNWVNEFGNSAPIVYILLYTILPIFFFPVPIFVLVAGILFGIWNGFIYTMIGCTLNSTIMFYLGRFLGQDFFEKLISKIQPNLKNRLLHSEQKSLFYLFFILRLVPLVSYNLINYVAGFTKISYLNYIITTILGIIPGMLVFLNTGDKSLNTNSSEFIVSIFLLIALVLVSTVFAKIYINRGNDDFDNNSNI</sequence>
<dbReference type="PANTHER" id="PTHR12677:SF59">
    <property type="entry name" value="GOLGI APPARATUS MEMBRANE PROTEIN TVP38-RELATED"/>
    <property type="match status" value="1"/>
</dbReference>
<dbReference type="PANTHER" id="PTHR12677">
    <property type="entry name" value="GOLGI APPARATUS MEMBRANE PROTEIN TVP38-RELATED"/>
    <property type="match status" value="1"/>
</dbReference>
<dbReference type="InterPro" id="IPR032816">
    <property type="entry name" value="VTT_dom"/>
</dbReference>
<dbReference type="RefSeq" id="WP_004819830.1">
    <property type="nucleotide sequence ID" value="NZ_UGTH01000001.1"/>
</dbReference>